<reference evidence="21 22" key="1">
    <citation type="submission" date="2018-06" db="EMBL/GenBank/DDBJ databases">
        <authorList>
            <person name="Strepis N."/>
        </authorList>
    </citation>
    <scope>NUCLEOTIDE SEQUENCE [LARGE SCALE GENOMIC DNA]</scope>
    <source>
        <strain evidence="21">LUCI</strain>
    </source>
</reference>
<dbReference type="SMART" id="SM00382">
    <property type="entry name" value="AAA"/>
    <property type="match status" value="1"/>
</dbReference>
<evidence type="ECO:0000256" key="17">
    <source>
        <dbReference type="ARBA" id="ARBA00030571"/>
    </source>
</evidence>
<dbReference type="InterPro" id="IPR003593">
    <property type="entry name" value="AAA+_ATPase"/>
</dbReference>
<dbReference type="PIRSF" id="PIRSF006135">
    <property type="entry name" value="CobU"/>
    <property type="match status" value="1"/>
</dbReference>
<evidence type="ECO:0000256" key="10">
    <source>
        <dbReference type="ARBA" id="ARBA00022573"/>
    </source>
</evidence>
<evidence type="ECO:0000256" key="16">
    <source>
        <dbReference type="ARBA" id="ARBA00029570"/>
    </source>
</evidence>
<evidence type="ECO:0000313" key="22">
    <source>
        <dbReference type="Proteomes" id="UP000277811"/>
    </source>
</evidence>
<evidence type="ECO:0000313" key="21">
    <source>
        <dbReference type="EMBL" id="VBB06832.1"/>
    </source>
</evidence>
<comment type="pathway">
    <text evidence="6">Cofactor biosynthesis; adenosylcobalamin biosynthesis; adenosylcobalamin from cob(II)yrinate a,c-diamide: step 5/7.</text>
</comment>
<evidence type="ECO:0000256" key="19">
    <source>
        <dbReference type="PIRSR" id="PIRSR006135-2"/>
    </source>
</evidence>
<keyword evidence="13 21" id="KW-0418">Kinase</keyword>
<organism evidence="21 22">
    <name type="scientific">Lucifera butyrica</name>
    <dbReference type="NCBI Taxonomy" id="1351585"/>
    <lineage>
        <taxon>Bacteria</taxon>
        <taxon>Bacillati</taxon>
        <taxon>Bacillota</taxon>
        <taxon>Negativicutes</taxon>
        <taxon>Veillonellales</taxon>
        <taxon>Veillonellaceae</taxon>
        <taxon>Lucifera</taxon>
    </lineage>
</organism>
<evidence type="ECO:0000256" key="5">
    <source>
        <dbReference type="ARBA" id="ARBA00004692"/>
    </source>
</evidence>
<dbReference type="AlphaFoldDB" id="A0A498R986"/>
<dbReference type="GO" id="GO:0008820">
    <property type="term" value="F:cobinamide phosphate guanylyltransferase activity"/>
    <property type="evidence" value="ECO:0007669"/>
    <property type="project" value="UniProtKB-EC"/>
</dbReference>
<feature type="active site" description="GMP-histidine intermediate" evidence="18">
    <location>
        <position position="51"/>
    </location>
</feature>
<evidence type="ECO:0000256" key="18">
    <source>
        <dbReference type="PIRSR" id="PIRSR006135-1"/>
    </source>
</evidence>
<protein>
    <recommendedName>
        <fullName evidence="16">Adenosylcobinamide kinase</fullName>
        <ecNumber evidence="8">2.7.1.156</ecNumber>
        <ecNumber evidence="9">2.7.7.62</ecNumber>
    </recommendedName>
    <alternativeName>
        <fullName evidence="17">Adenosylcobinamide-phosphate guanylyltransferase</fullName>
    </alternativeName>
</protein>
<evidence type="ECO:0000256" key="7">
    <source>
        <dbReference type="ARBA" id="ARBA00007490"/>
    </source>
</evidence>
<dbReference type="NCBIfam" id="NF004469">
    <property type="entry name" value="PRK05800.1"/>
    <property type="match status" value="1"/>
</dbReference>
<sequence length="190" mass="20445">MAGKIVLVTGGTRSGKSTFAERYAANSGESVVYIATAQIFDKEMDRRVRLHRERRPAVWQTLEAPYDAHNAMAKAVAAASVVLFDCLTLYISNLLLGPDAPGQGADRTNYVMDQIEKLLACARSDKSTVIFVTNEVGMGIVPENALAREYRDLAGMVNQKVAAAAAEVYLVVSGLAIEIKKLAVPLGKEG</sequence>
<evidence type="ECO:0000256" key="3">
    <source>
        <dbReference type="ARBA" id="ARBA00001522"/>
    </source>
</evidence>
<dbReference type="GO" id="GO:0009236">
    <property type="term" value="P:cobalamin biosynthetic process"/>
    <property type="evidence" value="ECO:0007669"/>
    <property type="project" value="UniProtKB-UniPathway"/>
</dbReference>
<keyword evidence="12 19" id="KW-0547">Nucleotide-binding</keyword>
<comment type="catalytic activity">
    <reaction evidence="1">
        <text>adenosylcob(III)inamide + ATP = adenosylcob(III)inamide phosphate + ADP + H(+)</text>
        <dbReference type="Rhea" id="RHEA:15769"/>
        <dbReference type="ChEBI" id="CHEBI:2480"/>
        <dbReference type="ChEBI" id="CHEBI:15378"/>
        <dbReference type="ChEBI" id="CHEBI:30616"/>
        <dbReference type="ChEBI" id="CHEBI:58502"/>
        <dbReference type="ChEBI" id="CHEBI:456216"/>
        <dbReference type="EC" id="2.7.1.156"/>
    </reaction>
</comment>
<dbReference type="InterPro" id="IPR003203">
    <property type="entry name" value="CobU/CobP"/>
</dbReference>
<dbReference type="CDD" id="cd00544">
    <property type="entry name" value="CobU"/>
    <property type="match status" value="1"/>
</dbReference>
<evidence type="ECO:0000256" key="11">
    <source>
        <dbReference type="ARBA" id="ARBA00022679"/>
    </source>
</evidence>
<keyword evidence="15 19" id="KW-0342">GTP-binding</keyword>
<evidence type="ECO:0000256" key="2">
    <source>
        <dbReference type="ARBA" id="ARBA00000711"/>
    </source>
</evidence>
<comment type="catalytic activity">
    <reaction evidence="2">
        <text>adenosylcob(III)inamide phosphate + GTP + H(+) = adenosylcob(III)inamide-GDP + diphosphate</text>
        <dbReference type="Rhea" id="RHEA:22712"/>
        <dbReference type="ChEBI" id="CHEBI:15378"/>
        <dbReference type="ChEBI" id="CHEBI:33019"/>
        <dbReference type="ChEBI" id="CHEBI:37565"/>
        <dbReference type="ChEBI" id="CHEBI:58502"/>
        <dbReference type="ChEBI" id="CHEBI:60487"/>
        <dbReference type="EC" id="2.7.7.62"/>
    </reaction>
</comment>
<gene>
    <name evidence="21" type="ORF">LUCI_2069</name>
</gene>
<keyword evidence="11 21" id="KW-0808">Transferase</keyword>
<dbReference type="GO" id="GO:0005524">
    <property type="term" value="F:ATP binding"/>
    <property type="evidence" value="ECO:0007669"/>
    <property type="project" value="UniProtKB-KW"/>
</dbReference>
<comment type="pathway">
    <text evidence="5">Cofactor biosynthesis; adenosylcobalamin biosynthesis; adenosylcobalamin from cob(II)yrinate a,c-diamide: step 6/7.</text>
</comment>
<dbReference type="PANTHER" id="PTHR34848:SF1">
    <property type="entry name" value="BIFUNCTIONAL ADENOSYLCOBALAMIN BIOSYNTHESIS PROTEIN COBU"/>
    <property type="match status" value="1"/>
</dbReference>
<evidence type="ECO:0000256" key="4">
    <source>
        <dbReference type="ARBA" id="ARBA00003889"/>
    </source>
</evidence>
<keyword evidence="22" id="KW-1185">Reference proteome</keyword>
<evidence type="ECO:0000256" key="1">
    <source>
        <dbReference type="ARBA" id="ARBA00000312"/>
    </source>
</evidence>
<dbReference type="GO" id="GO:0005525">
    <property type="term" value="F:GTP binding"/>
    <property type="evidence" value="ECO:0007669"/>
    <property type="project" value="UniProtKB-KW"/>
</dbReference>
<dbReference type="RefSeq" id="WP_122627780.1">
    <property type="nucleotide sequence ID" value="NZ_UPPP01000068.1"/>
</dbReference>
<evidence type="ECO:0000256" key="14">
    <source>
        <dbReference type="ARBA" id="ARBA00022840"/>
    </source>
</evidence>
<feature type="binding site" evidence="19">
    <location>
        <begin position="52"/>
        <end position="55"/>
    </location>
    <ligand>
        <name>GTP</name>
        <dbReference type="ChEBI" id="CHEBI:37565"/>
    </ligand>
</feature>
<dbReference type="SUPFAM" id="SSF52540">
    <property type="entry name" value="P-loop containing nucleoside triphosphate hydrolases"/>
    <property type="match status" value="1"/>
</dbReference>
<feature type="binding site" evidence="19">
    <location>
        <begin position="10"/>
        <end position="17"/>
    </location>
    <ligand>
        <name>GTP</name>
        <dbReference type="ChEBI" id="CHEBI:37565"/>
    </ligand>
</feature>
<feature type="binding site" evidence="19">
    <location>
        <begin position="35"/>
        <end position="37"/>
    </location>
    <ligand>
        <name>GTP</name>
        <dbReference type="ChEBI" id="CHEBI:37565"/>
    </ligand>
</feature>
<comment type="similarity">
    <text evidence="7">Belongs to the CobU/CobP family.</text>
</comment>
<dbReference type="Proteomes" id="UP000277811">
    <property type="component" value="Unassembled WGS sequence"/>
</dbReference>
<keyword evidence="10" id="KW-0169">Cobalamin biosynthesis</keyword>
<evidence type="ECO:0000256" key="13">
    <source>
        <dbReference type="ARBA" id="ARBA00022777"/>
    </source>
</evidence>
<dbReference type="EMBL" id="UPPP01000068">
    <property type="protein sequence ID" value="VBB06832.1"/>
    <property type="molecule type" value="Genomic_DNA"/>
</dbReference>
<evidence type="ECO:0000259" key="20">
    <source>
        <dbReference type="SMART" id="SM00382"/>
    </source>
</evidence>
<dbReference type="UniPathway" id="UPA00148">
    <property type="reaction ID" value="UER00236"/>
</dbReference>
<evidence type="ECO:0000256" key="12">
    <source>
        <dbReference type="ARBA" id="ARBA00022741"/>
    </source>
</evidence>
<evidence type="ECO:0000256" key="6">
    <source>
        <dbReference type="ARBA" id="ARBA00005159"/>
    </source>
</evidence>
<dbReference type="Gene3D" id="3.40.50.300">
    <property type="entry name" value="P-loop containing nucleotide triphosphate hydrolases"/>
    <property type="match status" value="1"/>
</dbReference>
<evidence type="ECO:0000256" key="9">
    <source>
        <dbReference type="ARBA" id="ARBA00012523"/>
    </source>
</evidence>
<comment type="function">
    <text evidence="4">Catalyzes ATP-dependent phosphorylation of adenosylcobinamide and addition of GMP to adenosylcobinamide phosphate.</text>
</comment>
<dbReference type="OrthoDB" id="9799422at2"/>
<keyword evidence="14" id="KW-0067">ATP-binding</keyword>
<feature type="binding site" evidence="19">
    <location>
        <position position="85"/>
    </location>
    <ligand>
        <name>GTP</name>
        <dbReference type="ChEBI" id="CHEBI:37565"/>
    </ligand>
</feature>
<evidence type="ECO:0000256" key="15">
    <source>
        <dbReference type="ARBA" id="ARBA00023134"/>
    </source>
</evidence>
<dbReference type="Pfam" id="PF02283">
    <property type="entry name" value="CobU"/>
    <property type="match status" value="1"/>
</dbReference>
<feature type="binding site" evidence="19">
    <location>
        <position position="63"/>
    </location>
    <ligand>
        <name>GTP</name>
        <dbReference type="ChEBI" id="CHEBI:37565"/>
    </ligand>
</feature>
<dbReference type="GO" id="GO:0043752">
    <property type="term" value="F:adenosylcobinamide kinase activity"/>
    <property type="evidence" value="ECO:0007669"/>
    <property type="project" value="UniProtKB-EC"/>
</dbReference>
<dbReference type="InterPro" id="IPR027417">
    <property type="entry name" value="P-loop_NTPase"/>
</dbReference>
<dbReference type="EC" id="2.7.7.62" evidence="9"/>
<name>A0A498R986_9FIRM</name>
<proteinExistence type="inferred from homology"/>
<feature type="domain" description="AAA+ ATPase" evidence="20">
    <location>
        <begin position="2"/>
        <end position="160"/>
    </location>
</feature>
<dbReference type="PANTHER" id="PTHR34848">
    <property type="match status" value="1"/>
</dbReference>
<dbReference type="EC" id="2.7.1.156" evidence="8"/>
<accession>A0A498R986</accession>
<evidence type="ECO:0000256" key="8">
    <source>
        <dbReference type="ARBA" id="ARBA00012016"/>
    </source>
</evidence>
<comment type="catalytic activity">
    <reaction evidence="3">
        <text>adenosylcob(III)inamide + GTP = adenosylcob(III)inamide phosphate + GDP + H(+)</text>
        <dbReference type="Rhea" id="RHEA:15765"/>
        <dbReference type="ChEBI" id="CHEBI:2480"/>
        <dbReference type="ChEBI" id="CHEBI:15378"/>
        <dbReference type="ChEBI" id="CHEBI:37565"/>
        <dbReference type="ChEBI" id="CHEBI:58189"/>
        <dbReference type="ChEBI" id="CHEBI:58502"/>
        <dbReference type="EC" id="2.7.1.156"/>
    </reaction>
</comment>